<dbReference type="GO" id="GO:0008270">
    <property type="term" value="F:zinc ion binding"/>
    <property type="evidence" value="ECO:0007669"/>
    <property type="project" value="InterPro"/>
</dbReference>
<dbReference type="Pfam" id="PF01541">
    <property type="entry name" value="GIY-YIG"/>
    <property type="match status" value="1"/>
</dbReference>
<feature type="domain" description="GIY-YIG" evidence="2">
    <location>
        <begin position="8"/>
        <end position="114"/>
    </location>
</feature>
<evidence type="ECO:0000256" key="1">
    <source>
        <dbReference type="SAM" id="MobiDB-lite"/>
    </source>
</evidence>
<feature type="region of interest" description="Disordered" evidence="1">
    <location>
        <begin position="174"/>
        <end position="245"/>
    </location>
</feature>
<proteinExistence type="predicted"/>
<dbReference type="SUPFAM" id="SSF57756">
    <property type="entry name" value="Retrovirus zinc finger-like domains"/>
    <property type="match status" value="1"/>
</dbReference>
<evidence type="ECO:0000259" key="2">
    <source>
        <dbReference type="PROSITE" id="PS50164"/>
    </source>
</evidence>
<feature type="compositionally biased region" description="Acidic residues" evidence="1">
    <location>
        <begin position="222"/>
        <end position="233"/>
    </location>
</feature>
<comment type="caution">
    <text evidence="3">The sequence shown here is derived from an EMBL/GenBank/DDBJ whole genome shotgun (WGS) entry which is preliminary data.</text>
</comment>
<sequence>MSGSAATVAKTLYVLKLENGKYYVGKTNNLKRRYEEHLAGRGSKWTKRHRPIEIFHQEPCNGFFEDAFVYTYMSRYGIQNVRGGTYSKIRLSKDDRARIEMQFRHAGDQCFVCRSSNHFAKACPQLDVRRGGVEYERDRQHGTRRRVQCSRCGRDSHTEEDCFAATHVRGHSIVPSVEEEDDCDSSDESESDDDSHGCSRCGRNSHSTDDCYARTSVNGDPLSDDSSDESESDDGSHDGCSRCGRNSHIEAHCYARTSANGSRLR</sequence>
<dbReference type="InterPro" id="IPR001878">
    <property type="entry name" value="Znf_CCHC"/>
</dbReference>
<dbReference type="OrthoDB" id="48474at2759"/>
<dbReference type="Gene3D" id="4.10.60.10">
    <property type="entry name" value="Zinc finger, CCHC-type"/>
    <property type="match status" value="1"/>
</dbReference>
<dbReference type="InterPro" id="IPR035901">
    <property type="entry name" value="GIY-YIG_endonuc_sf"/>
</dbReference>
<dbReference type="InterPro" id="IPR036875">
    <property type="entry name" value="Znf_CCHC_sf"/>
</dbReference>
<dbReference type="SMART" id="SM00343">
    <property type="entry name" value="ZnF_C2HC"/>
    <property type="match status" value="4"/>
</dbReference>
<accession>A0A9N8E2Q6</accession>
<feature type="compositionally biased region" description="Acidic residues" evidence="1">
    <location>
        <begin position="177"/>
        <end position="193"/>
    </location>
</feature>
<evidence type="ECO:0000313" key="4">
    <source>
        <dbReference type="Proteomes" id="UP001153069"/>
    </source>
</evidence>
<reference evidence="3" key="1">
    <citation type="submission" date="2020-06" db="EMBL/GenBank/DDBJ databases">
        <authorList>
            <consortium name="Plant Systems Biology data submission"/>
        </authorList>
    </citation>
    <scope>NUCLEOTIDE SEQUENCE</scope>
    <source>
        <strain evidence="3">D6</strain>
    </source>
</reference>
<dbReference type="GO" id="GO:0003676">
    <property type="term" value="F:nucleic acid binding"/>
    <property type="evidence" value="ECO:0007669"/>
    <property type="project" value="InterPro"/>
</dbReference>
<gene>
    <name evidence="3" type="ORF">SEMRO_590_G171900.1</name>
</gene>
<dbReference type="InterPro" id="IPR000305">
    <property type="entry name" value="GIY-YIG_endonuc"/>
</dbReference>
<organism evidence="3 4">
    <name type="scientific">Seminavis robusta</name>
    <dbReference type="NCBI Taxonomy" id="568900"/>
    <lineage>
        <taxon>Eukaryota</taxon>
        <taxon>Sar</taxon>
        <taxon>Stramenopiles</taxon>
        <taxon>Ochrophyta</taxon>
        <taxon>Bacillariophyta</taxon>
        <taxon>Bacillariophyceae</taxon>
        <taxon>Bacillariophycidae</taxon>
        <taxon>Naviculales</taxon>
        <taxon>Naviculaceae</taxon>
        <taxon>Seminavis</taxon>
    </lineage>
</organism>
<dbReference type="AlphaFoldDB" id="A0A9N8E2Q6"/>
<evidence type="ECO:0000313" key="3">
    <source>
        <dbReference type="EMBL" id="CAB9513422.1"/>
    </source>
</evidence>
<dbReference type="EMBL" id="CAICTM010000589">
    <property type="protein sequence ID" value="CAB9513422.1"/>
    <property type="molecule type" value="Genomic_DNA"/>
</dbReference>
<dbReference type="Proteomes" id="UP001153069">
    <property type="component" value="Unassembled WGS sequence"/>
</dbReference>
<dbReference type="Gene3D" id="3.40.1440.10">
    <property type="entry name" value="GIY-YIG endonuclease"/>
    <property type="match status" value="1"/>
</dbReference>
<keyword evidence="4" id="KW-1185">Reference proteome</keyword>
<dbReference type="PROSITE" id="PS50164">
    <property type="entry name" value="GIY_YIG"/>
    <property type="match status" value="1"/>
</dbReference>
<protein>
    <submittedName>
        <fullName evidence="3">ZnF_C2HC</fullName>
    </submittedName>
</protein>
<dbReference type="Pfam" id="PF14787">
    <property type="entry name" value="zf-CCHC_5"/>
    <property type="match status" value="1"/>
</dbReference>
<name>A0A9N8E2Q6_9STRA</name>
<dbReference type="SUPFAM" id="SSF82771">
    <property type="entry name" value="GIY-YIG endonuclease"/>
    <property type="match status" value="1"/>
</dbReference>